<proteinExistence type="predicted"/>
<sequence length="95" mass="10327">MAEKKLPKPSEPANAGAKKRSTKAPVWPEDYDTSEQPNQPESPAPLGKVPVERLRAGNFPRGESESKKAETKAIAEAHKEDGEVAPPQSKKPKKD</sequence>
<feature type="region of interest" description="Disordered" evidence="1">
    <location>
        <begin position="1"/>
        <end position="95"/>
    </location>
</feature>
<organism evidence="2 3">
    <name type="scientific">Catenuloplanes nepalensis</name>
    <dbReference type="NCBI Taxonomy" id="587533"/>
    <lineage>
        <taxon>Bacteria</taxon>
        <taxon>Bacillati</taxon>
        <taxon>Actinomycetota</taxon>
        <taxon>Actinomycetes</taxon>
        <taxon>Micromonosporales</taxon>
        <taxon>Micromonosporaceae</taxon>
        <taxon>Catenuloplanes</taxon>
    </lineage>
</organism>
<dbReference type="Proteomes" id="UP001240984">
    <property type="component" value="Unassembled WGS sequence"/>
</dbReference>
<evidence type="ECO:0000313" key="2">
    <source>
        <dbReference type="EMBL" id="MDP9795218.1"/>
    </source>
</evidence>
<evidence type="ECO:0000313" key="3">
    <source>
        <dbReference type="Proteomes" id="UP001240984"/>
    </source>
</evidence>
<evidence type="ECO:0000256" key="1">
    <source>
        <dbReference type="SAM" id="MobiDB-lite"/>
    </source>
</evidence>
<name>A0ABT9MUT7_9ACTN</name>
<gene>
    <name evidence="2" type="ORF">J2S43_003730</name>
</gene>
<accession>A0ABT9MUT7</accession>
<keyword evidence="3" id="KW-1185">Reference proteome</keyword>
<feature type="compositionally biased region" description="Basic and acidic residues" evidence="1">
    <location>
        <begin position="62"/>
        <end position="82"/>
    </location>
</feature>
<reference evidence="2 3" key="1">
    <citation type="submission" date="2023-07" db="EMBL/GenBank/DDBJ databases">
        <title>Sequencing the genomes of 1000 actinobacteria strains.</title>
        <authorList>
            <person name="Klenk H.-P."/>
        </authorList>
    </citation>
    <scope>NUCLEOTIDE SEQUENCE [LARGE SCALE GENOMIC DNA]</scope>
    <source>
        <strain evidence="2 3">DSM 44710</strain>
    </source>
</reference>
<dbReference type="EMBL" id="JAUSRA010000001">
    <property type="protein sequence ID" value="MDP9795218.1"/>
    <property type="molecule type" value="Genomic_DNA"/>
</dbReference>
<protein>
    <submittedName>
        <fullName evidence="2">Uncharacterized protein</fullName>
    </submittedName>
</protein>
<comment type="caution">
    <text evidence="2">The sequence shown here is derived from an EMBL/GenBank/DDBJ whole genome shotgun (WGS) entry which is preliminary data.</text>
</comment>